<sequence length="570" mass="63420">MKILIVVLLCLHLSEGLERIILKKGKSIREVMQAHGVLETFLKNHQRKDPVTKYQLSNEAVAYEPITNYLDAFYFGEISIGTPPQNFLVLFDTGSSNLWVPSVYCQSQACSNHNRFNPNLSSTFRNNGQTYTLSYGSGSLSVVLGYDTVTVQNIIVKNQEFGLSENEPSNPFYYSDFDGILGMAYPNMAVGNSPTVMQGMLQQGQLTQPIFSFYFSRQPTHQYGGELILGGVDTQLYSGEIIWTPVTRELYWQIAIQEFVIGNQATGLCSQGCQAIVDTGTFLLAVPQQYMSSLLQATGAQQAQNGDFVVNCNYVPSLPTITFVISGSQFPLPPSAYVFHRPQEYCVPSPQCFFSPGTATKLVCYFTNWSQYRPDPAKYMPENVDPCLCTHLIYAFATMVNNKIAPYEWNDDVLYPRFQALKQQFTTMVATAGNRKIFIDSVMEYLRLHGFDGIDLDFEYPGSRGSPPEDKQRFTLLIEEMLAAFEAEARATGRPRLLISAAVSAGKGTIDAGYEIARIGATFCEGKADGIYGDPDDPSRFFECANGNTVAKRCAEGLVFDESCKCCNWP</sequence>
<proteinExistence type="inferred from homology"/>
<evidence type="ECO:0000259" key="15">
    <source>
        <dbReference type="PROSITE" id="PS51910"/>
    </source>
</evidence>
<reference evidence="17" key="1">
    <citation type="submission" date="2025-08" db="UniProtKB">
        <authorList>
            <consortium name="RefSeq"/>
        </authorList>
    </citation>
    <scope>IDENTIFICATION</scope>
</reference>
<name>A0ABM0IGL5_ECHTE</name>
<feature type="domain" description="Peptidase A1" evidence="14">
    <location>
        <begin position="74"/>
        <end position="377"/>
    </location>
</feature>
<dbReference type="InterPro" id="IPR002557">
    <property type="entry name" value="Chitin-bd_dom"/>
</dbReference>
<gene>
    <name evidence="17" type="primary">LOC101653423</name>
</gene>
<keyword evidence="16" id="KW-1185">Reference proteome</keyword>
<evidence type="ECO:0000256" key="11">
    <source>
        <dbReference type="RuleBase" id="RU000454"/>
    </source>
</evidence>
<evidence type="ECO:0000256" key="6">
    <source>
        <dbReference type="ARBA" id="ARBA00022801"/>
    </source>
</evidence>
<dbReference type="SUPFAM" id="SSF51445">
    <property type="entry name" value="(Trans)glycosidases"/>
    <property type="match status" value="1"/>
</dbReference>
<keyword evidence="10" id="KW-0119">Carbohydrate metabolism</keyword>
<dbReference type="PANTHER" id="PTHR47966:SF70">
    <property type="entry name" value="PEPTIDASE A1 DOMAIN-CONTAINING PROTEIN"/>
    <property type="match status" value="1"/>
</dbReference>
<dbReference type="Proteomes" id="UP000694863">
    <property type="component" value="Unplaced"/>
</dbReference>
<dbReference type="SMART" id="SM00636">
    <property type="entry name" value="Glyco_18"/>
    <property type="match status" value="1"/>
</dbReference>
<evidence type="ECO:0000256" key="1">
    <source>
        <dbReference type="ARBA" id="ARBA00000822"/>
    </source>
</evidence>
<feature type="chain" id="PRO_5045742836" description="chitinase" evidence="12">
    <location>
        <begin position="17"/>
        <end position="570"/>
    </location>
</feature>
<dbReference type="SUPFAM" id="SSF57625">
    <property type="entry name" value="Invertebrate chitin-binding proteins"/>
    <property type="match status" value="1"/>
</dbReference>
<dbReference type="PROSITE" id="PS01095">
    <property type="entry name" value="GH18_1"/>
    <property type="match status" value="1"/>
</dbReference>
<evidence type="ECO:0000256" key="2">
    <source>
        <dbReference type="ARBA" id="ARBA00007447"/>
    </source>
</evidence>
<dbReference type="InterPro" id="IPR011583">
    <property type="entry name" value="Chitinase_II/V-like_cat"/>
</dbReference>
<organism evidence="16 17">
    <name type="scientific">Echinops telfairi</name>
    <name type="common">Lesser hedgehog tenrec</name>
    <dbReference type="NCBI Taxonomy" id="9371"/>
    <lineage>
        <taxon>Eukaryota</taxon>
        <taxon>Metazoa</taxon>
        <taxon>Chordata</taxon>
        <taxon>Craniata</taxon>
        <taxon>Vertebrata</taxon>
        <taxon>Euteleostomi</taxon>
        <taxon>Mammalia</taxon>
        <taxon>Eutheria</taxon>
        <taxon>Afrotheria</taxon>
        <taxon>Tenrecidae</taxon>
        <taxon>Tenrecinae</taxon>
        <taxon>Echinops</taxon>
    </lineage>
</organism>
<dbReference type="Gene3D" id="6.10.140.60">
    <property type="match status" value="1"/>
</dbReference>
<feature type="signal peptide" evidence="12">
    <location>
        <begin position="1"/>
        <end position="16"/>
    </location>
</feature>
<dbReference type="PROSITE" id="PS51910">
    <property type="entry name" value="GH18_2"/>
    <property type="match status" value="1"/>
</dbReference>
<keyword evidence="11" id="KW-0645">Protease</keyword>
<dbReference type="PANTHER" id="PTHR47966">
    <property type="entry name" value="BETA-SITE APP-CLEAVING ENZYME, ISOFORM A-RELATED"/>
    <property type="match status" value="1"/>
</dbReference>
<comment type="similarity">
    <text evidence="2 11">Belongs to the peptidase A1 family.</text>
</comment>
<dbReference type="InterPro" id="IPR033121">
    <property type="entry name" value="PEPTIDASE_A1"/>
</dbReference>
<keyword evidence="6 11" id="KW-0378">Hydrolase</keyword>
<evidence type="ECO:0000256" key="12">
    <source>
        <dbReference type="SAM" id="SignalP"/>
    </source>
</evidence>
<dbReference type="PROSITE" id="PS00141">
    <property type="entry name" value="ASP_PROTEASE"/>
    <property type="match status" value="1"/>
</dbReference>
<evidence type="ECO:0000313" key="17">
    <source>
        <dbReference type="RefSeq" id="XP_004699580.2"/>
    </source>
</evidence>
<dbReference type="InterPro" id="IPR001461">
    <property type="entry name" value="Aspartic_peptidase_A1"/>
</dbReference>
<dbReference type="Gene3D" id="3.20.20.80">
    <property type="entry name" value="Glycosidases"/>
    <property type="match status" value="2"/>
</dbReference>
<dbReference type="GeneID" id="101653423"/>
<evidence type="ECO:0000256" key="4">
    <source>
        <dbReference type="ARBA" id="ARBA00012729"/>
    </source>
</evidence>
<dbReference type="InterPro" id="IPR001223">
    <property type="entry name" value="Glyco_hydro18_cat"/>
</dbReference>
<dbReference type="Pfam" id="PF00704">
    <property type="entry name" value="Glyco_hydro_18"/>
    <property type="match status" value="1"/>
</dbReference>
<dbReference type="SMART" id="SM00494">
    <property type="entry name" value="ChtBD2"/>
    <property type="match status" value="1"/>
</dbReference>
<dbReference type="InterPro" id="IPR017853">
    <property type="entry name" value="GH"/>
</dbReference>
<keyword evidence="10" id="KW-0624">Polysaccharide degradation</keyword>
<dbReference type="Pfam" id="PF01607">
    <property type="entry name" value="CBM_14"/>
    <property type="match status" value="1"/>
</dbReference>
<dbReference type="InterPro" id="IPR001969">
    <property type="entry name" value="Aspartic_peptidase_AS"/>
</dbReference>
<dbReference type="InterPro" id="IPR036508">
    <property type="entry name" value="Chitin-bd_dom_sf"/>
</dbReference>
<dbReference type="PROSITE" id="PS50940">
    <property type="entry name" value="CHIT_BIND_II"/>
    <property type="match status" value="1"/>
</dbReference>
<protein>
    <recommendedName>
        <fullName evidence="4">chitinase</fullName>
        <ecNumber evidence="4">3.2.1.14</ecNumber>
    </recommendedName>
</protein>
<comment type="similarity">
    <text evidence="3">Belongs to the glycosyl hydrolase 18 family. Chitinase class II subfamily.</text>
</comment>
<keyword evidence="9" id="KW-0326">Glycosidase</keyword>
<evidence type="ECO:0000256" key="10">
    <source>
        <dbReference type="ARBA" id="ARBA00023326"/>
    </source>
</evidence>
<evidence type="ECO:0000256" key="7">
    <source>
        <dbReference type="ARBA" id="ARBA00023024"/>
    </source>
</evidence>
<keyword evidence="8" id="KW-1015">Disulfide bond</keyword>
<accession>A0ABM0IGL5</accession>
<dbReference type="InterPro" id="IPR001579">
    <property type="entry name" value="Glyco_hydro_18_chit_AS"/>
</dbReference>
<evidence type="ECO:0000256" key="5">
    <source>
        <dbReference type="ARBA" id="ARBA00022669"/>
    </source>
</evidence>
<feature type="domain" description="GH18" evidence="15">
    <location>
        <begin position="360"/>
        <end position="570"/>
    </location>
</feature>
<evidence type="ECO:0000256" key="3">
    <source>
        <dbReference type="ARBA" id="ARBA00009121"/>
    </source>
</evidence>
<dbReference type="PRINTS" id="PR00792">
    <property type="entry name" value="PEPSIN"/>
</dbReference>
<evidence type="ECO:0000256" key="9">
    <source>
        <dbReference type="ARBA" id="ARBA00023295"/>
    </source>
</evidence>
<dbReference type="Gene3D" id="2.40.70.10">
    <property type="entry name" value="Acid Proteases"/>
    <property type="match status" value="2"/>
</dbReference>
<evidence type="ECO:0000256" key="8">
    <source>
        <dbReference type="ARBA" id="ARBA00023157"/>
    </source>
</evidence>
<feature type="domain" description="Chitin-binding type-2" evidence="13">
    <location>
        <begin position="521"/>
        <end position="570"/>
    </location>
</feature>
<evidence type="ECO:0000313" key="16">
    <source>
        <dbReference type="Proteomes" id="UP000694863"/>
    </source>
</evidence>
<dbReference type="Pfam" id="PF07966">
    <property type="entry name" value="A1_Propeptide"/>
    <property type="match status" value="1"/>
</dbReference>
<evidence type="ECO:0000259" key="13">
    <source>
        <dbReference type="PROSITE" id="PS50940"/>
    </source>
</evidence>
<keyword evidence="11" id="KW-0064">Aspartyl protease</keyword>
<keyword evidence="12" id="KW-0732">Signal</keyword>
<dbReference type="Pfam" id="PF00026">
    <property type="entry name" value="Asp"/>
    <property type="match status" value="1"/>
</dbReference>
<keyword evidence="5" id="KW-0147">Chitin-binding</keyword>
<evidence type="ECO:0000259" key="14">
    <source>
        <dbReference type="PROSITE" id="PS51767"/>
    </source>
</evidence>
<comment type="catalytic activity">
    <reaction evidence="1">
        <text>Random endo-hydrolysis of N-acetyl-beta-D-glucosaminide (1-&gt;4)-beta-linkages in chitin and chitodextrins.</text>
        <dbReference type="EC" id="3.2.1.14"/>
    </reaction>
</comment>
<dbReference type="EC" id="3.2.1.14" evidence="4"/>
<dbReference type="SUPFAM" id="SSF50630">
    <property type="entry name" value="Acid proteases"/>
    <property type="match status" value="1"/>
</dbReference>
<dbReference type="InterPro" id="IPR021109">
    <property type="entry name" value="Peptidase_aspartic_dom_sf"/>
</dbReference>
<dbReference type="PROSITE" id="PS51767">
    <property type="entry name" value="PEPTIDASE_A1"/>
    <property type="match status" value="1"/>
</dbReference>
<keyword evidence="7" id="KW-0146">Chitin degradation</keyword>
<dbReference type="InterPro" id="IPR012848">
    <property type="entry name" value="Aspartic_peptidase_N"/>
</dbReference>
<dbReference type="RefSeq" id="XP_004699580.2">
    <property type="nucleotide sequence ID" value="XM_004699523.2"/>
</dbReference>